<evidence type="ECO:0000256" key="2">
    <source>
        <dbReference type="ARBA" id="ARBA00022448"/>
    </source>
</evidence>
<accession>A0A9X3TPD2</accession>
<dbReference type="Pfam" id="PF04290">
    <property type="entry name" value="DctQ"/>
    <property type="match status" value="1"/>
</dbReference>
<organism evidence="9 10">
    <name type="scientific">Brevibacillus thermoruber</name>
    <dbReference type="NCBI Taxonomy" id="33942"/>
    <lineage>
        <taxon>Bacteria</taxon>
        <taxon>Bacillati</taxon>
        <taxon>Bacillota</taxon>
        <taxon>Bacilli</taxon>
        <taxon>Bacillales</taxon>
        <taxon>Paenibacillaceae</taxon>
        <taxon>Brevibacillus</taxon>
    </lineage>
</organism>
<dbReference type="EMBL" id="JAPYYP010000005">
    <property type="protein sequence ID" value="MDA5108027.1"/>
    <property type="molecule type" value="Genomic_DNA"/>
</dbReference>
<comment type="caution">
    <text evidence="9">The sequence shown here is derived from an EMBL/GenBank/DDBJ whole genome shotgun (WGS) entry which is preliminary data.</text>
</comment>
<evidence type="ECO:0000259" key="8">
    <source>
        <dbReference type="Pfam" id="PF04290"/>
    </source>
</evidence>
<feature type="transmembrane region" description="Helical" evidence="7">
    <location>
        <begin position="12"/>
        <end position="36"/>
    </location>
</feature>
<dbReference type="GO" id="GO:0005886">
    <property type="term" value="C:plasma membrane"/>
    <property type="evidence" value="ECO:0007669"/>
    <property type="project" value="UniProtKB-SubCell"/>
</dbReference>
<keyword evidence="4 7" id="KW-0812">Transmembrane</keyword>
<dbReference type="AlphaFoldDB" id="A0A9X3TPD2"/>
<name>A0A9X3TPD2_9BACL</name>
<keyword evidence="3" id="KW-1003">Cell membrane</keyword>
<keyword evidence="5 7" id="KW-1133">Transmembrane helix</keyword>
<reference evidence="9" key="1">
    <citation type="submission" date="2022-12" db="EMBL/GenBank/DDBJ databases">
        <title>Draft genome sequence of the thermophilic strain Brevibacillus thermoruber HT42, isolated from Los Humeros, Puebla, Mexico, with biotechnological potential.</title>
        <authorList>
            <person name="Lara Sanchez J."/>
            <person name="Solis Palacios R."/>
            <person name="Bustos Baena A.S."/>
            <person name="Ruz Baez A.E."/>
            <person name="Espinosa Luna G."/>
            <person name="Oliart Ros R.M."/>
        </authorList>
    </citation>
    <scope>NUCLEOTIDE SEQUENCE</scope>
    <source>
        <strain evidence="9">HT42</strain>
    </source>
</reference>
<dbReference type="Proteomes" id="UP001151071">
    <property type="component" value="Unassembled WGS sequence"/>
</dbReference>
<evidence type="ECO:0000256" key="5">
    <source>
        <dbReference type="ARBA" id="ARBA00022989"/>
    </source>
</evidence>
<evidence type="ECO:0000256" key="7">
    <source>
        <dbReference type="SAM" id="Phobius"/>
    </source>
</evidence>
<comment type="subcellular location">
    <subcellularLocation>
        <location evidence="1">Cell membrane</location>
        <topology evidence="1">Multi-pass membrane protein</topology>
    </subcellularLocation>
</comment>
<evidence type="ECO:0000313" key="9">
    <source>
        <dbReference type="EMBL" id="MDA5108027.1"/>
    </source>
</evidence>
<evidence type="ECO:0000313" key="10">
    <source>
        <dbReference type="Proteomes" id="UP001151071"/>
    </source>
</evidence>
<keyword evidence="10" id="KW-1185">Reference proteome</keyword>
<evidence type="ECO:0000256" key="4">
    <source>
        <dbReference type="ARBA" id="ARBA00022692"/>
    </source>
</evidence>
<keyword evidence="6 7" id="KW-0472">Membrane</keyword>
<evidence type="ECO:0000256" key="6">
    <source>
        <dbReference type="ARBA" id="ARBA00023136"/>
    </source>
</evidence>
<feature type="domain" description="Tripartite ATP-independent periplasmic transporters DctQ component" evidence="8">
    <location>
        <begin position="1"/>
        <end position="39"/>
    </location>
</feature>
<protein>
    <submittedName>
        <fullName evidence="9">TRAP transporter small permease subunit</fullName>
    </submittedName>
</protein>
<keyword evidence="2" id="KW-0813">Transport</keyword>
<sequence length="49" mass="5809">MQVFTRKLFNFVFFWSEEVTLLLLGWLAFMGIALGFRENILHPHGTNHE</sequence>
<evidence type="ECO:0000256" key="3">
    <source>
        <dbReference type="ARBA" id="ARBA00022475"/>
    </source>
</evidence>
<evidence type="ECO:0000256" key="1">
    <source>
        <dbReference type="ARBA" id="ARBA00004651"/>
    </source>
</evidence>
<dbReference type="InterPro" id="IPR055348">
    <property type="entry name" value="DctQ"/>
</dbReference>
<gene>
    <name evidence="9" type="ORF">O3V59_06630</name>
</gene>
<proteinExistence type="predicted"/>